<dbReference type="EMBL" id="VFIA01000030">
    <property type="protein sequence ID" value="MBC3793702.1"/>
    <property type="molecule type" value="Genomic_DNA"/>
</dbReference>
<protein>
    <submittedName>
        <fullName evidence="2">RNA-binding protein with PUA-like domain</fullName>
    </submittedName>
</protein>
<sequence>MNYWLVKSEPETYGWHHFTQQGRAIWDGVRNYQARNNLKAMKRGDQVLFYHSVTNPAVVGLATIVQEAYPDPTVAEDPGAASKGWVVVELEPLMPLDNPVSLRHIKAEPLLAAIGLIKQSRLSVMPIRVDEFELILKMGAKSSKNDHELL</sequence>
<dbReference type="InterPro" id="IPR002740">
    <property type="entry name" value="EVE_domain"/>
</dbReference>
<dbReference type="SUPFAM" id="SSF88697">
    <property type="entry name" value="PUA domain-like"/>
    <property type="match status" value="1"/>
</dbReference>
<dbReference type="Gene3D" id="3.10.590.10">
    <property type="entry name" value="ph1033 like domains"/>
    <property type="match status" value="1"/>
</dbReference>
<evidence type="ECO:0000313" key="3">
    <source>
        <dbReference type="Proteomes" id="UP000700732"/>
    </source>
</evidence>
<dbReference type="InterPro" id="IPR015947">
    <property type="entry name" value="PUA-like_sf"/>
</dbReference>
<dbReference type="Pfam" id="PF01878">
    <property type="entry name" value="EVE"/>
    <property type="match status" value="1"/>
</dbReference>
<feature type="domain" description="EVE" evidence="1">
    <location>
        <begin position="2"/>
        <end position="138"/>
    </location>
</feature>
<gene>
    <name evidence="2" type="ORF">FH603_4221</name>
</gene>
<reference evidence="2 3" key="1">
    <citation type="submission" date="2019-06" db="EMBL/GenBank/DDBJ databases">
        <title>Spirosoma utsteinense sp. nov. isolated from Antarctic ice-free soils.</title>
        <authorList>
            <person name="Tahon G."/>
        </authorList>
    </citation>
    <scope>NUCLEOTIDE SEQUENCE [LARGE SCALE GENOMIC DNA]</scope>
    <source>
        <strain evidence="2 3">LMG 31447</strain>
    </source>
</reference>
<proteinExistence type="predicted"/>
<comment type="caution">
    <text evidence="2">The sequence shown here is derived from an EMBL/GenBank/DDBJ whole genome shotgun (WGS) entry which is preliminary data.</text>
</comment>
<evidence type="ECO:0000313" key="2">
    <source>
        <dbReference type="EMBL" id="MBC3793702.1"/>
    </source>
</evidence>
<accession>A0ABR6WAV8</accession>
<dbReference type="CDD" id="cd21133">
    <property type="entry name" value="EVE"/>
    <property type="match status" value="1"/>
</dbReference>
<organism evidence="2 3">
    <name type="scientific">Spirosoma utsteinense</name>
    <dbReference type="NCBI Taxonomy" id="2585773"/>
    <lineage>
        <taxon>Bacteria</taxon>
        <taxon>Pseudomonadati</taxon>
        <taxon>Bacteroidota</taxon>
        <taxon>Cytophagia</taxon>
        <taxon>Cytophagales</taxon>
        <taxon>Cytophagaceae</taxon>
        <taxon>Spirosoma</taxon>
    </lineage>
</organism>
<dbReference type="InterPro" id="IPR052181">
    <property type="entry name" value="5hmC_binding"/>
</dbReference>
<name>A0ABR6WAV8_9BACT</name>
<dbReference type="RefSeq" id="WP_186739558.1">
    <property type="nucleotide sequence ID" value="NZ_VFIA01000030.1"/>
</dbReference>
<evidence type="ECO:0000259" key="1">
    <source>
        <dbReference type="Pfam" id="PF01878"/>
    </source>
</evidence>
<dbReference type="PANTHER" id="PTHR14087">
    <property type="entry name" value="THYMOCYTE NUCLEAR PROTEIN 1"/>
    <property type="match status" value="1"/>
</dbReference>
<dbReference type="PANTHER" id="PTHR14087:SF7">
    <property type="entry name" value="THYMOCYTE NUCLEAR PROTEIN 1"/>
    <property type="match status" value="1"/>
</dbReference>
<dbReference type="InterPro" id="IPR047197">
    <property type="entry name" value="THYN1-like_EVE"/>
</dbReference>
<dbReference type="Proteomes" id="UP000700732">
    <property type="component" value="Unassembled WGS sequence"/>
</dbReference>
<keyword evidence="3" id="KW-1185">Reference proteome</keyword>